<dbReference type="InterPro" id="IPR027417">
    <property type="entry name" value="P-loop_NTPase"/>
</dbReference>
<evidence type="ECO:0000256" key="3">
    <source>
        <dbReference type="ARBA" id="ARBA00022475"/>
    </source>
</evidence>
<keyword evidence="5" id="KW-0547">Nucleotide-binding</keyword>
<dbReference type="InterPro" id="IPR039421">
    <property type="entry name" value="Type_1_exporter"/>
</dbReference>
<feature type="transmembrane region" description="Helical" evidence="9">
    <location>
        <begin position="200"/>
        <end position="218"/>
    </location>
</feature>
<evidence type="ECO:0000256" key="6">
    <source>
        <dbReference type="ARBA" id="ARBA00022840"/>
    </source>
</evidence>
<dbReference type="PROSITE" id="PS50893">
    <property type="entry name" value="ABC_TRANSPORTER_2"/>
    <property type="match status" value="1"/>
</dbReference>
<dbReference type="GO" id="GO:0140359">
    <property type="term" value="F:ABC-type transporter activity"/>
    <property type="evidence" value="ECO:0007669"/>
    <property type="project" value="InterPro"/>
</dbReference>
<proteinExistence type="predicted"/>
<dbReference type="InterPro" id="IPR011527">
    <property type="entry name" value="ABC1_TM_dom"/>
</dbReference>
<keyword evidence="8 9" id="KW-0472">Membrane</keyword>
<keyword evidence="7 9" id="KW-1133">Transmembrane helix</keyword>
<dbReference type="FunFam" id="3.40.50.300:FF:000221">
    <property type="entry name" value="Multidrug ABC transporter ATP-binding protein"/>
    <property type="match status" value="1"/>
</dbReference>
<dbReference type="PROSITE" id="PS00211">
    <property type="entry name" value="ABC_TRANSPORTER_1"/>
    <property type="match status" value="1"/>
</dbReference>
<evidence type="ECO:0000256" key="8">
    <source>
        <dbReference type="ARBA" id="ARBA00023136"/>
    </source>
</evidence>
<dbReference type="PANTHER" id="PTHR24221">
    <property type="entry name" value="ATP-BINDING CASSETTE SUB-FAMILY B"/>
    <property type="match status" value="1"/>
</dbReference>
<keyword evidence="2" id="KW-0813">Transport</keyword>
<gene>
    <name evidence="12" type="ORF">METZ01_LOCUS27808</name>
</gene>
<dbReference type="EMBL" id="UINC01001227">
    <property type="protein sequence ID" value="SUZ74954.1"/>
    <property type="molecule type" value="Genomic_DNA"/>
</dbReference>
<feature type="transmembrane region" description="Helical" evidence="9">
    <location>
        <begin position="323"/>
        <end position="341"/>
    </location>
</feature>
<dbReference type="SMART" id="SM00382">
    <property type="entry name" value="AAA"/>
    <property type="match status" value="1"/>
</dbReference>
<dbReference type="SUPFAM" id="SSF90123">
    <property type="entry name" value="ABC transporter transmembrane region"/>
    <property type="match status" value="1"/>
</dbReference>
<evidence type="ECO:0000256" key="1">
    <source>
        <dbReference type="ARBA" id="ARBA00004651"/>
    </source>
</evidence>
<dbReference type="InterPro" id="IPR036640">
    <property type="entry name" value="ABC1_TM_sf"/>
</dbReference>
<feature type="transmembrane region" description="Helical" evidence="9">
    <location>
        <begin position="54"/>
        <end position="72"/>
    </location>
</feature>
<keyword evidence="6" id="KW-0067">ATP-binding</keyword>
<evidence type="ECO:0000313" key="12">
    <source>
        <dbReference type="EMBL" id="SUZ74954.1"/>
    </source>
</evidence>
<dbReference type="Pfam" id="PF00005">
    <property type="entry name" value="ABC_tran"/>
    <property type="match status" value="1"/>
</dbReference>
<dbReference type="GO" id="GO:0005524">
    <property type="term" value="F:ATP binding"/>
    <property type="evidence" value="ECO:0007669"/>
    <property type="project" value="UniProtKB-KW"/>
</dbReference>
<evidence type="ECO:0000256" key="9">
    <source>
        <dbReference type="SAM" id="Phobius"/>
    </source>
</evidence>
<keyword evidence="4 9" id="KW-0812">Transmembrane</keyword>
<evidence type="ECO:0000259" key="10">
    <source>
        <dbReference type="PROSITE" id="PS50893"/>
    </source>
</evidence>
<name>A0A381Q7W9_9ZZZZ</name>
<protein>
    <recommendedName>
        <fullName evidence="13">ABC transporter domain-containing protein</fullName>
    </recommendedName>
</protein>
<dbReference type="PROSITE" id="PS50929">
    <property type="entry name" value="ABC_TM1F"/>
    <property type="match status" value="1"/>
</dbReference>
<evidence type="ECO:0000259" key="11">
    <source>
        <dbReference type="PROSITE" id="PS50929"/>
    </source>
</evidence>
<evidence type="ECO:0008006" key="13">
    <source>
        <dbReference type="Google" id="ProtNLM"/>
    </source>
</evidence>
<dbReference type="Gene3D" id="1.20.1560.10">
    <property type="entry name" value="ABC transporter type 1, transmembrane domain"/>
    <property type="match status" value="1"/>
</dbReference>
<dbReference type="Pfam" id="PF00664">
    <property type="entry name" value="ABC_membrane"/>
    <property type="match status" value="1"/>
</dbReference>
<feature type="transmembrane region" description="Helical" evidence="9">
    <location>
        <begin position="177"/>
        <end position="194"/>
    </location>
</feature>
<sequence>MLFGISLATPLILPWPIKIVIDNVILNNAVDPSAFPNYFAPFVNLLVGKTSFEMMLWVLLLGVVMMITIGGFGSTGGANDQVDATMAQGHDKATQTENDANFAFSKFAGVLGFVEFRLQLGLSQAVNHLLRSQLFERIQSLQMPLLSDTRIGDSLYRVMYDTTAVTNVFFQTVQSPIGAVLTGGLVLTVMAFNYGEAPEIIWLGVCILPIQLIAMLPFPRLMRRRSQASRAAGSVTTGNIEEGISNVLAVQSLGGNKRERERFSVHSNESFKRYRAELLVRLLYGVANGGARGLMGFIAFYFISSRVIEGVLTPGDYGVLFYYYSWLSGAVTALPYLWIRIQADVPGIRRVFFLMDLPSEADRSGEELESINNAITLHRVSLTFADGRQALDDVSLEFKKGEITALVGPTGSGKTSLAYLIPEFYAPTRGSIEVDGVDTQNIALSSIRSHVSYVFQETQLFSDSILDNIRYGNPTASREEVERAAQTAGAHGFISDLPDGYETLLGTVTSKISVGQKQRIAIARGLVKPASVLILDEPTSALDPETESYLVQALHEAAKDKLVVIIAHRLSTIVNAGKIVFLEAGRVVEQGTHEQLMTVESGHYRAFVELQSSSKTGLS</sequence>
<organism evidence="12">
    <name type="scientific">marine metagenome</name>
    <dbReference type="NCBI Taxonomy" id="408172"/>
    <lineage>
        <taxon>unclassified sequences</taxon>
        <taxon>metagenomes</taxon>
        <taxon>ecological metagenomes</taxon>
    </lineage>
</organism>
<evidence type="ECO:0000256" key="4">
    <source>
        <dbReference type="ARBA" id="ARBA00022692"/>
    </source>
</evidence>
<keyword evidence="3" id="KW-1003">Cell membrane</keyword>
<evidence type="ECO:0000256" key="2">
    <source>
        <dbReference type="ARBA" id="ARBA00022448"/>
    </source>
</evidence>
<dbReference type="AlphaFoldDB" id="A0A381Q7W9"/>
<dbReference type="SUPFAM" id="SSF52540">
    <property type="entry name" value="P-loop containing nucleoside triphosphate hydrolases"/>
    <property type="match status" value="1"/>
</dbReference>
<dbReference type="InterPro" id="IPR003593">
    <property type="entry name" value="AAA+_ATPase"/>
</dbReference>
<comment type="subcellular location">
    <subcellularLocation>
        <location evidence="1">Cell membrane</location>
        <topology evidence="1">Multi-pass membrane protein</topology>
    </subcellularLocation>
</comment>
<dbReference type="PANTHER" id="PTHR24221:SF654">
    <property type="entry name" value="ATP-BINDING CASSETTE SUB-FAMILY B MEMBER 6"/>
    <property type="match status" value="1"/>
</dbReference>
<dbReference type="Gene3D" id="3.40.50.300">
    <property type="entry name" value="P-loop containing nucleotide triphosphate hydrolases"/>
    <property type="match status" value="1"/>
</dbReference>
<feature type="transmembrane region" description="Helical" evidence="9">
    <location>
        <begin position="282"/>
        <end position="303"/>
    </location>
</feature>
<evidence type="ECO:0000256" key="5">
    <source>
        <dbReference type="ARBA" id="ARBA00022741"/>
    </source>
</evidence>
<reference evidence="12" key="1">
    <citation type="submission" date="2018-05" db="EMBL/GenBank/DDBJ databases">
        <authorList>
            <person name="Lanie J.A."/>
            <person name="Ng W.-L."/>
            <person name="Kazmierczak K.M."/>
            <person name="Andrzejewski T.M."/>
            <person name="Davidsen T.M."/>
            <person name="Wayne K.J."/>
            <person name="Tettelin H."/>
            <person name="Glass J.I."/>
            <person name="Rusch D."/>
            <person name="Podicherti R."/>
            <person name="Tsui H.-C.T."/>
            <person name="Winkler M.E."/>
        </authorList>
    </citation>
    <scope>NUCLEOTIDE SEQUENCE</scope>
</reference>
<dbReference type="InterPro" id="IPR003439">
    <property type="entry name" value="ABC_transporter-like_ATP-bd"/>
</dbReference>
<dbReference type="GO" id="GO:0034040">
    <property type="term" value="F:ATPase-coupled lipid transmembrane transporter activity"/>
    <property type="evidence" value="ECO:0007669"/>
    <property type="project" value="TreeGrafter"/>
</dbReference>
<evidence type="ECO:0000256" key="7">
    <source>
        <dbReference type="ARBA" id="ARBA00022989"/>
    </source>
</evidence>
<accession>A0A381Q7W9</accession>
<dbReference type="InterPro" id="IPR017871">
    <property type="entry name" value="ABC_transporter-like_CS"/>
</dbReference>
<dbReference type="GO" id="GO:0016887">
    <property type="term" value="F:ATP hydrolysis activity"/>
    <property type="evidence" value="ECO:0007669"/>
    <property type="project" value="InterPro"/>
</dbReference>
<feature type="domain" description="ABC transmembrane type-1" evidence="11">
    <location>
        <begin position="107"/>
        <end position="343"/>
    </location>
</feature>
<dbReference type="CDD" id="cd07346">
    <property type="entry name" value="ABC_6TM_exporters"/>
    <property type="match status" value="1"/>
</dbReference>
<dbReference type="GO" id="GO:0005886">
    <property type="term" value="C:plasma membrane"/>
    <property type="evidence" value="ECO:0007669"/>
    <property type="project" value="UniProtKB-SubCell"/>
</dbReference>
<feature type="domain" description="ABC transporter" evidence="10">
    <location>
        <begin position="375"/>
        <end position="609"/>
    </location>
</feature>